<dbReference type="Pfam" id="PF06170">
    <property type="entry name" value="DUF983"/>
    <property type="match status" value="1"/>
</dbReference>
<evidence type="ECO:0000313" key="3">
    <source>
        <dbReference type="EMBL" id="GLK85657.1"/>
    </source>
</evidence>
<gene>
    <name evidence="3" type="ORF">GCM10017653_37270</name>
</gene>
<dbReference type="Proteomes" id="UP001143330">
    <property type="component" value="Unassembled WGS sequence"/>
</dbReference>
<dbReference type="NCBIfam" id="NF004633">
    <property type="entry name" value="PRK05978.1"/>
    <property type="match status" value="1"/>
</dbReference>
<evidence type="ECO:0008006" key="5">
    <source>
        <dbReference type="Google" id="ProtNLM"/>
    </source>
</evidence>
<dbReference type="InterPro" id="IPR009325">
    <property type="entry name" value="DUF983"/>
</dbReference>
<sequence length="144" mass="15990">MSFQPARPVGPAMKNGFRLRCPKCGEGPLFSSYLKVNERCAACGEELWHHRADDAPPYMVITIVGHIIVPAVLAVEIAWHPAEWVHMAVWLPLTLILSLLLLPPVKGALVGYQWALRMHGFDPTSEEHDPVPPSRRPQGLARST</sequence>
<feature type="region of interest" description="Disordered" evidence="1">
    <location>
        <begin position="123"/>
        <end position="144"/>
    </location>
</feature>
<feature type="transmembrane region" description="Helical" evidence="2">
    <location>
        <begin position="84"/>
        <end position="102"/>
    </location>
</feature>
<evidence type="ECO:0000256" key="1">
    <source>
        <dbReference type="SAM" id="MobiDB-lite"/>
    </source>
</evidence>
<dbReference type="RefSeq" id="WP_213359335.1">
    <property type="nucleotide sequence ID" value="NZ_BSFM01000017.1"/>
</dbReference>
<accession>A0A9W6JYN6</accession>
<comment type="caution">
    <text evidence="3">The sequence shown here is derived from an EMBL/GenBank/DDBJ whole genome shotgun (WGS) entry which is preliminary data.</text>
</comment>
<reference evidence="3" key="2">
    <citation type="submission" date="2023-01" db="EMBL/GenBank/DDBJ databases">
        <authorList>
            <person name="Sun Q."/>
            <person name="Evtushenko L."/>
        </authorList>
    </citation>
    <scope>NUCLEOTIDE SEQUENCE</scope>
    <source>
        <strain evidence="3">VKM B-2789</strain>
    </source>
</reference>
<keyword evidence="2" id="KW-0472">Membrane</keyword>
<organism evidence="3 4">
    <name type="scientific">Ancylobacter defluvii</name>
    <dbReference type="NCBI Taxonomy" id="1282440"/>
    <lineage>
        <taxon>Bacteria</taxon>
        <taxon>Pseudomonadati</taxon>
        <taxon>Pseudomonadota</taxon>
        <taxon>Alphaproteobacteria</taxon>
        <taxon>Hyphomicrobiales</taxon>
        <taxon>Xanthobacteraceae</taxon>
        <taxon>Ancylobacter</taxon>
    </lineage>
</organism>
<feature type="transmembrane region" description="Helical" evidence="2">
    <location>
        <begin position="58"/>
        <end position="78"/>
    </location>
</feature>
<dbReference type="EMBL" id="BSFM01000017">
    <property type="protein sequence ID" value="GLK85657.1"/>
    <property type="molecule type" value="Genomic_DNA"/>
</dbReference>
<proteinExistence type="predicted"/>
<name>A0A9W6JYN6_9HYPH</name>
<evidence type="ECO:0000256" key="2">
    <source>
        <dbReference type="SAM" id="Phobius"/>
    </source>
</evidence>
<protein>
    <recommendedName>
        <fullName evidence="5">DUF983 domain-containing protein</fullName>
    </recommendedName>
</protein>
<dbReference type="AlphaFoldDB" id="A0A9W6JYN6"/>
<keyword evidence="2" id="KW-1133">Transmembrane helix</keyword>
<evidence type="ECO:0000313" key="4">
    <source>
        <dbReference type="Proteomes" id="UP001143330"/>
    </source>
</evidence>
<keyword evidence="2" id="KW-0812">Transmembrane</keyword>
<keyword evidence="4" id="KW-1185">Reference proteome</keyword>
<reference evidence="3" key="1">
    <citation type="journal article" date="2014" name="Int. J. Syst. Evol. Microbiol.">
        <title>Complete genome sequence of Corynebacterium casei LMG S-19264T (=DSM 44701T), isolated from a smear-ripened cheese.</title>
        <authorList>
            <consortium name="US DOE Joint Genome Institute (JGI-PGF)"/>
            <person name="Walter F."/>
            <person name="Albersmeier A."/>
            <person name="Kalinowski J."/>
            <person name="Ruckert C."/>
        </authorList>
    </citation>
    <scope>NUCLEOTIDE SEQUENCE</scope>
    <source>
        <strain evidence="3">VKM B-2789</strain>
    </source>
</reference>